<dbReference type="PANTHER" id="PTHR12705">
    <property type="entry name" value="ORIGIN RECOGNITION COMPLEX SUBUNIT 5"/>
    <property type="match status" value="1"/>
</dbReference>
<dbReference type="PANTHER" id="PTHR12705:SF0">
    <property type="entry name" value="ORIGIN RECOGNITION COMPLEX SUBUNIT 5"/>
    <property type="match status" value="1"/>
</dbReference>
<dbReference type="OrthoDB" id="365981at2759"/>
<accession>A0A150GI43</accession>
<gene>
    <name evidence="3" type="ORF">GPECTOR_21g724</name>
</gene>
<feature type="domain" description="Origin recognition complex subunit 5 C-terminal" evidence="2">
    <location>
        <begin position="323"/>
        <end position="509"/>
    </location>
</feature>
<name>A0A150GI43_GONPE</name>
<dbReference type="InterPro" id="IPR020796">
    <property type="entry name" value="ORC5"/>
</dbReference>
<dbReference type="Pfam" id="PF14630">
    <property type="entry name" value="ORC5_C"/>
    <property type="match status" value="1"/>
</dbReference>
<comment type="caution">
    <text evidence="3">The sequence shown here is derived from an EMBL/GenBank/DDBJ whole genome shotgun (WGS) entry which is preliminary data.</text>
</comment>
<evidence type="ECO:0000259" key="2">
    <source>
        <dbReference type="Pfam" id="PF14630"/>
    </source>
</evidence>
<dbReference type="InterPro" id="IPR047088">
    <property type="entry name" value="ORC5_C"/>
</dbReference>
<dbReference type="AlphaFoldDB" id="A0A150GI43"/>
<keyword evidence="4" id="KW-1185">Reference proteome</keyword>
<dbReference type="GO" id="GO:0006270">
    <property type="term" value="P:DNA replication initiation"/>
    <property type="evidence" value="ECO:0007669"/>
    <property type="project" value="TreeGrafter"/>
</dbReference>
<protein>
    <recommendedName>
        <fullName evidence="2">Origin recognition complex subunit 5 C-terminal domain-containing protein</fullName>
    </recommendedName>
</protein>
<feature type="compositionally biased region" description="Basic and acidic residues" evidence="1">
    <location>
        <begin position="373"/>
        <end position="386"/>
    </location>
</feature>
<proteinExistence type="predicted"/>
<evidence type="ECO:0000313" key="4">
    <source>
        <dbReference type="Proteomes" id="UP000075714"/>
    </source>
</evidence>
<evidence type="ECO:0000313" key="3">
    <source>
        <dbReference type="EMBL" id="KXZ49498.1"/>
    </source>
</evidence>
<sequence>MGHCLETWGRRFAYLPLPQEYKLRQMFNALLSQLWVHAGVKRKREGGFGATAGADSWNEFAEAIADVCPPSAQHVSVLALDNMEWGAHRNLLPQLLAAIRWRRASVVVIAITSTAPQDLRFGSGLGLPLPMMRSLHFPAYDREQLCAALAADPPSACGNAAAAAPSCGLRSPRGASSSGSPRPSPDLYAAFVSAYVVTPFSPLSRSAADLAAVAGWLWPLYSRPLEAGQVRADAPVESLFRQLDGPMKRSDVVRRLLEAFRPGMRSPPPGLLQAAATAMAAAGAAGGAGRGGSAANGAEHGGGSGGAGGDADGGGALVLNLGKAAKLLLLAAFVASRNKPTLDKELFEFRKRAGTGRRRGGAGAGRAGEQQQEADRQAEAAKEARLKGPHAFPLTRLTSIFHRLWAAAPSLEHELYGNLYGKGPSAADGDVVDIDLATGFAGGRTGIEAVWSQSTAVLSTVTGLQGMGLLAKHGAADDPLEQPRFTCGLGEDLALKLAADVGLNLQNYLMYDK</sequence>
<dbReference type="Proteomes" id="UP000075714">
    <property type="component" value="Unassembled WGS sequence"/>
</dbReference>
<dbReference type="EMBL" id="LSYV01000022">
    <property type="protein sequence ID" value="KXZ49498.1"/>
    <property type="molecule type" value="Genomic_DNA"/>
</dbReference>
<feature type="region of interest" description="Disordered" evidence="1">
    <location>
        <begin position="286"/>
        <end position="308"/>
    </location>
</feature>
<reference evidence="4" key="1">
    <citation type="journal article" date="2016" name="Nat. Commun.">
        <title>The Gonium pectorale genome demonstrates co-option of cell cycle regulation during the evolution of multicellularity.</title>
        <authorList>
            <person name="Hanschen E.R."/>
            <person name="Marriage T.N."/>
            <person name="Ferris P.J."/>
            <person name="Hamaji T."/>
            <person name="Toyoda A."/>
            <person name="Fujiyama A."/>
            <person name="Neme R."/>
            <person name="Noguchi H."/>
            <person name="Minakuchi Y."/>
            <person name="Suzuki M."/>
            <person name="Kawai-Toyooka H."/>
            <person name="Smith D.R."/>
            <person name="Sparks H."/>
            <person name="Anderson J."/>
            <person name="Bakaric R."/>
            <person name="Luria V."/>
            <person name="Karger A."/>
            <person name="Kirschner M.W."/>
            <person name="Durand P.M."/>
            <person name="Michod R.E."/>
            <person name="Nozaki H."/>
            <person name="Olson B.J."/>
        </authorList>
    </citation>
    <scope>NUCLEOTIDE SEQUENCE [LARGE SCALE GENOMIC DNA]</scope>
    <source>
        <strain evidence="4">NIES-2863</strain>
    </source>
</reference>
<dbReference type="GO" id="GO:0005664">
    <property type="term" value="C:nuclear origin of replication recognition complex"/>
    <property type="evidence" value="ECO:0007669"/>
    <property type="project" value="TreeGrafter"/>
</dbReference>
<evidence type="ECO:0000256" key="1">
    <source>
        <dbReference type="SAM" id="MobiDB-lite"/>
    </source>
</evidence>
<feature type="region of interest" description="Disordered" evidence="1">
    <location>
        <begin position="353"/>
        <end position="387"/>
    </location>
</feature>
<dbReference type="GO" id="GO:0003688">
    <property type="term" value="F:DNA replication origin binding"/>
    <property type="evidence" value="ECO:0007669"/>
    <property type="project" value="TreeGrafter"/>
</dbReference>
<dbReference type="STRING" id="33097.A0A150GI43"/>
<organism evidence="3 4">
    <name type="scientific">Gonium pectorale</name>
    <name type="common">Green alga</name>
    <dbReference type="NCBI Taxonomy" id="33097"/>
    <lineage>
        <taxon>Eukaryota</taxon>
        <taxon>Viridiplantae</taxon>
        <taxon>Chlorophyta</taxon>
        <taxon>core chlorophytes</taxon>
        <taxon>Chlorophyceae</taxon>
        <taxon>CS clade</taxon>
        <taxon>Chlamydomonadales</taxon>
        <taxon>Volvocaceae</taxon>
        <taxon>Gonium</taxon>
    </lineage>
</organism>